<sequence length="152" mass="17388">MYNTSKRMLFRTIIFLIIIISGCNGTKTVSAHLTFPELKIENERYDRLILDRKPEYGYSGKDGCVVMREISMNITELSNGKFIIGQVYDSENKTPLLNAGIIFSVNRNGIINTIETLSDKNGMFYTEFDGKLKNIIVARVAYRTLKIDFDKL</sequence>
<comment type="caution">
    <text evidence="1">The sequence shown here is derived from an EMBL/GenBank/DDBJ whole genome shotgun (WGS) entry which is preliminary data.</text>
</comment>
<accession>A0ABS5S4J5</accession>
<dbReference type="Proteomes" id="UP001297092">
    <property type="component" value="Unassembled WGS sequence"/>
</dbReference>
<evidence type="ECO:0008006" key="3">
    <source>
        <dbReference type="Google" id="ProtNLM"/>
    </source>
</evidence>
<dbReference type="EMBL" id="JAHCTB010000001">
    <property type="protein sequence ID" value="MBT0606775.1"/>
    <property type="molecule type" value="Genomic_DNA"/>
</dbReference>
<reference evidence="1 2" key="1">
    <citation type="submission" date="2021-05" db="EMBL/GenBank/DDBJ databases">
        <title>Aequorivita echinoideorum JCM 30378 genome.</title>
        <authorList>
            <person name="Zhang H."/>
            <person name="Li C."/>
        </authorList>
    </citation>
    <scope>NUCLEOTIDE SEQUENCE [LARGE SCALE GENOMIC DNA]</scope>
    <source>
        <strain evidence="1 2">JCM30378</strain>
    </source>
</reference>
<dbReference type="PROSITE" id="PS51257">
    <property type="entry name" value="PROKAR_LIPOPROTEIN"/>
    <property type="match status" value="1"/>
</dbReference>
<protein>
    <recommendedName>
        <fullName evidence="3">Carboxypeptidase regulatory-like domain-containing protein</fullName>
    </recommendedName>
</protein>
<proteinExistence type="predicted"/>
<gene>
    <name evidence="1" type="ORF">KIV10_01140</name>
</gene>
<evidence type="ECO:0000313" key="1">
    <source>
        <dbReference type="EMBL" id="MBT0606775.1"/>
    </source>
</evidence>
<organism evidence="1 2">
    <name type="scientific">Aequorivita echinoideorum</name>
    <dbReference type="NCBI Taxonomy" id="1549647"/>
    <lineage>
        <taxon>Bacteria</taxon>
        <taxon>Pseudomonadati</taxon>
        <taxon>Bacteroidota</taxon>
        <taxon>Flavobacteriia</taxon>
        <taxon>Flavobacteriales</taxon>
        <taxon>Flavobacteriaceae</taxon>
        <taxon>Aequorivita</taxon>
    </lineage>
</organism>
<name>A0ABS5S4J5_9FLAO</name>
<evidence type="ECO:0000313" key="2">
    <source>
        <dbReference type="Proteomes" id="UP001297092"/>
    </source>
</evidence>
<keyword evidence="2" id="KW-1185">Reference proteome</keyword>